<keyword evidence="1" id="KW-0547">Nucleotide-binding</keyword>
<dbReference type="eggNOG" id="KOG0229">
    <property type="taxonomic scope" value="Eukaryota"/>
</dbReference>
<dbReference type="InterPro" id="IPR002498">
    <property type="entry name" value="PInositol-4-P-4/5-kinase_core"/>
</dbReference>
<dbReference type="InterPro" id="IPR027484">
    <property type="entry name" value="PInositol-4-P-5-kinase_N"/>
</dbReference>
<feature type="region of interest" description="Disordered" evidence="2">
    <location>
        <begin position="18"/>
        <end position="38"/>
    </location>
</feature>
<dbReference type="Gene3D" id="3.30.800.10">
    <property type="entry name" value="Phosphatidylinositol Phosphate Kinase II Beta"/>
    <property type="match status" value="1"/>
</dbReference>
<dbReference type="PANTHER" id="PTHR23086">
    <property type="entry name" value="PHOSPHATIDYLINOSITOL-4-PHOSPHATE 5-KINASE"/>
    <property type="match status" value="1"/>
</dbReference>
<dbReference type="Proteomes" id="UP000002630">
    <property type="component" value="Unassembled WGS sequence"/>
</dbReference>
<evidence type="ECO:0000256" key="1">
    <source>
        <dbReference type="PROSITE-ProRule" id="PRU00781"/>
    </source>
</evidence>
<protein>
    <recommendedName>
        <fullName evidence="3">PIPK domain-containing protein</fullName>
    </recommendedName>
</protein>
<dbReference type="GO" id="GO:0005886">
    <property type="term" value="C:plasma membrane"/>
    <property type="evidence" value="ECO:0007669"/>
    <property type="project" value="TreeGrafter"/>
</dbReference>
<dbReference type="GO" id="GO:0016308">
    <property type="term" value="F:1-phosphatidylinositol-4-phosphate 5-kinase activity"/>
    <property type="evidence" value="ECO:0007669"/>
    <property type="project" value="TreeGrafter"/>
</dbReference>
<dbReference type="GO" id="GO:0046854">
    <property type="term" value="P:phosphatidylinositol phosphate biosynthetic process"/>
    <property type="evidence" value="ECO:0007669"/>
    <property type="project" value="TreeGrafter"/>
</dbReference>
<keyword evidence="1" id="KW-0808">Transferase</keyword>
<organism evidence="4 5">
    <name type="scientific">Ectocarpus siliculosus</name>
    <name type="common">Brown alga</name>
    <name type="synonym">Conferva siliculosa</name>
    <dbReference type="NCBI Taxonomy" id="2880"/>
    <lineage>
        <taxon>Eukaryota</taxon>
        <taxon>Sar</taxon>
        <taxon>Stramenopiles</taxon>
        <taxon>Ochrophyta</taxon>
        <taxon>PX clade</taxon>
        <taxon>Phaeophyceae</taxon>
        <taxon>Ectocarpales</taxon>
        <taxon>Ectocarpaceae</taxon>
        <taxon>Ectocarpus</taxon>
    </lineage>
</organism>
<evidence type="ECO:0000256" key="2">
    <source>
        <dbReference type="SAM" id="MobiDB-lite"/>
    </source>
</evidence>
<dbReference type="OrthoDB" id="2129491at2759"/>
<proteinExistence type="predicted"/>
<dbReference type="Pfam" id="PF01504">
    <property type="entry name" value="PIP5K"/>
    <property type="match status" value="1"/>
</dbReference>
<keyword evidence="1" id="KW-0418">Kinase</keyword>
<dbReference type="STRING" id="2880.D7G0K3"/>
<dbReference type="SUPFAM" id="SSF56104">
    <property type="entry name" value="SAICAR synthase-like"/>
    <property type="match status" value="1"/>
</dbReference>
<evidence type="ECO:0000313" key="5">
    <source>
        <dbReference type="Proteomes" id="UP000002630"/>
    </source>
</evidence>
<reference evidence="4 5" key="1">
    <citation type="journal article" date="2010" name="Nature">
        <title>The Ectocarpus genome and the independent evolution of multicellularity in brown algae.</title>
        <authorList>
            <person name="Cock J.M."/>
            <person name="Sterck L."/>
            <person name="Rouze P."/>
            <person name="Scornet D."/>
            <person name="Allen A.E."/>
            <person name="Amoutzias G."/>
            <person name="Anthouard V."/>
            <person name="Artiguenave F."/>
            <person name="Aury J.M."/>
            <person name="Badger J.H."/>
            <person name="Beszteri B."/>
            <person name="Billiau K."/>
            <person name="Bonnet E."/>
            <person name="Bothwell J.H."/>
            <person name="Bowler C."/>
            <person name="Boyen C."/>
            <person name="Brownlee C."/>
            <person name="Carrano C.J."/>
            <person name="Charrier B."/>
            <person name="Cho G.Y."/>
            <person name="Coelho S.M."/>
            <person name="Collen J."/>
            <person name="Corre E."/>
            <person name="Da Silva C."/>
            <person name="Delage L."/>
            <person name="Delaroque N."/>
            <person name="Dittami S.M."/>
            <person name="Doulbeau S."/>
            <person name="Elias M."/>
            <person name="Farnham G."/>
            <person name="Gachon C.M."/>
            <person name="Gschloessl B."/>
            <person name="Heesch S."/>
            <person name="Jabbari K."/>
            <person name="Jubin C."/>
            <person name="Kawai H."/>
            <person name="Kimura K."/>
            <person name="Kloareg B."/>
            <person name="Kupper F.C."/>
            <person name="Lang D."/>
            <person name="Le Bail A."/>
            <person name="Leblanc C."/>
            <person name="Lerouge P."/>
            <person name="Lohr M."/>
            <person name="Lopez P.J."/>
            <person name="Martens C."/>
            <person name="Maumus F."/>
            <person name="Michel G."/>
            <person name="Miranda-Saavedra D."/>
            <person name="Morales J."/>
            <person name="Moreau H."/>
            <person name="Motomura T."/>
            <person name="Nagasato C."/>
            <person name="Napoli C.A."/>
            <person name="Nelson D.R."/>
            <person name="Nyvall-Collen P."/>
            <person name="Peters A.F."/>
            <person name="Pommier C."/>
            <person name="Potin P."/>
            <person name="Poulain J."/>
            <person name="Quesneville H."/>
            <person name="Read B."/>
            <person name="Rensing S.A."/>
            <person name="Ritter A."/>
            <person name="Rousvoal S."/>
            <person name="Samanta M."/>
            <person name="Samson G."/>
            <person name="Schroeder D.C."/>
            <person name="Segurens B."/>
            <person name="Strittmatter M."/>
            <person name="Tonon T."/>
            <person name="Tregear J.W."/>
            <person name="Valentin K."/>
            <person name="von Dassow P."/>
            <person name="Yamagishi T."/>
            <person name="Van de Peer Y."/>
            <person name="Wincker P."/>
        </authorList>
    </citation>
    <scope>NUCLEOTIDE SEQUENCE [LARGE SCALE GENOMIC DNA]</scope>
    <source>
        <strain evidence="5">Ec32 / CCAP1310/4</strain>
    </source>
</reference>
<accession>D7G0K3</accession>
<name>D7G0K3_ECTSI</name>
<keyword evidence="5" id="KW-1185">Reference proteome</keyword>
<dbReference type="PANTHER" id="PTHR23086:SF8">
    <property type="entry name" value="PHOSPHATIDYLINOSITOL 5-PHOSPHATE 4-KINASE, ISOFORM A"/>
    <property type="match status" value="1"/>
</dbReference>
<dbReference type="AlphaFoldDB" id="D7G0K3"/>
<keyword evidence="1" id="KW-0067">ATP-binding</keyword>
<sequence length="159" mass="18159">MMYSVDCTEIVHPPVRENAATGNAYDDEGEYREAGEDTGEGHAPPLLFFEYAAPAFAHLRGVYGMPSSEYRRSFREDSRMIALASNSKSAQSFMFSEDGKYMLKTASESELDSMLRLLPHYAEHVARRRGSLITRFFGVYRVTNPRTKRWVNRRGYTVP</sequence>
<evidence type="ECO:0000313" key="4">
    <source>
        <dbReference type="EMBL" id="CBJ33032.1"/>
    </source>
</evidence>
<dbReference type="InterPro" id="IPR023610">
    <property type="entry name" value="PInositol-4/5-P-5/4-kinase"/>
</dbReference>
<dbReference type="InParanoid" id="D7G0K3"/>
<dbReference type="EMBL" id="FN649760">
    <property type="protein sequence ID" value="CBJ33032.1"/>
    <property type="molecule type" value="Genomic_DNA"/>
</dbReference>
<dbReference type="GO" id="GO:0005524">
    <property type="term" value="F:ATP binding"/>
    <property type="evidence" value="ECO:0007669"/>
    <property type="project" value="UniProtKB-UniRule"/>
</dbReference>
<gene>
    <name evidence="4" type="ORF">Esi_0410_0001</name>
</gene>
<dbReference type="PROSITE" id="PS51455">
    <property type="entry name" value="PIPK"/>
    <property type="match status" value="1"/>
</dbReference>
<feature type="domain" description="PIPK" evidence="3">
    <location>
        <begin position="1"/>
        <end position="159"/>
    </location>
</feature>
<evidence type="ECO:0000259" key="3">
    <source>
        <dbReference type="PROSITE" id="PS51455"/>
    </source>
</evidence>